<keyword evidence="3" id="KW-1185">Reference proteome</keyword>
<proteinExistence type="predicted"/>
<accession>A0AAV2GIC5</accession>
<evidence type="ECO:0000313" key="3">
    <source>
        <dbReference type="Proteomes" id="UP001497516"/>
    </source>
</evidence>
<dbReference type="InterPro" id="IPR040296">
    <property type="entry name" value="PSBT"/>
</dbReference>
<sequence>MASMTMAASFLAGSTMIAKPMTAPRRGLIMAAKASSSSSNDVEIKNNKKEESNNGRRDLMFGAAAAAAYSIARAAMADEDEPKRGTPQAKKKYAPVCVTNPTARICRY</sequence>
<dbReference type="Proteomes" id="UP001497516">
    <property type="component" value="Chromosome 8"/>
</dbReference>
<evidence type="ECO:0008006" key="4">
    <source>
        <dbReference type="Google" id="ProtNLM"/>
    </source>
</evidence>
<name>A0AAV2GIC5_9ROSI</name>
<feature type="region of interest" description="Disordered" evidence="1">
    <location>
        <begin position="32"/>
        <end position="57"/>
    </location>
</feature>
<reference evidence="2 3" key="1">
    <citation type="submission" date="2024-04" db="EMBL/GenBank/DDBJ databases">
        <authorList>
            <person name="Fracassetti M."/>
        </authorList>
    </citation>
    <scope>NUCLEOTIDE SEQUENCE [LARGE SCALE GENOMIC DNA]</scope>
</reference>
<organism evidence="2 3">
    <name type="scientific">Linum trigynum</name>
    <dbReference type="NCBI Taxonomy" id="586398"/>
    <lineage>
        <taxon>Eukaryota</taxon>
        <taxon>Viridiplantae</taxon>
        <taxon>Streptophyta</taxon>
        <taxon>Embryophyta</taxon>
        <taxon>Tracheophyta</taxon>
        <taxon>Spermatophyta</taxon>
        <taxon>Magnoliopsida</taxon>
        <taxon>eudicotyledons</taxon>
        <taxon>Gunneridae</taxon>
        <taxon>Pentapetalae</taxon>
        <taxon>rosids</taxon>
        <taxon>fabids</taxon>
        <taxon>Malpighiales</taxon>
        <taxon>Linaceae</taxon>
        <taxon>Linum</taxon>
    </lineage>
</organism>
<dbReference type="AlphaFoldDB" id="A0AAV2GIC5"/>
<evidence type="ECO:0000313" key="2">
    <source>
        <dbReference type="EMBL" id="CAL1409633.1"/>
    </source>
</evidence>
<protein>
    <recommendedName>
        <fullName evidence="4">Photosystem II 5 kDa protein, chloroplastic</fullName>
    </recommendedName>
</protein>
<evidence type="ECO:0000256" key="1">
    <source>
        <dbReference type="SAM" id="MobiDB-lite"/>
    </source>
</evidence>
<gene>
    <name evidence="2" type="ORF">LTRI10_LOCUS49115</name>
</gene>
<feature type="compositionally biased region" description="Basic and acidic residues" evidence="1">
    <location>
        <begin position="42"/>
        <end position="57"/>
    </location>
</feature>
<dbReference type="PANTHER" id="PTHR34940">
    <property type="entry name" value="PHOTOSYSTEM II 5 KDA PROTEIN, CHLOROPLASTIC"/>
    <property type="match status" value="1"/>
</dbReference>
<dbReference type="EMBL" id="OZ034821">
    <property type="protein sequence ID" value="CAL1409633.1"/>
    <property type="molecule type" value="Genomic_DNA"/>
</dbReference>
<dbReference type="PANTHER" id="PTHR34940:SF4">
    <property type="entry name" value="OS02G0581100 PROTEIN"/>
    <property type="match status" value="1"/>
</dbReference>